<evidence type="ECO:0000259" key="1">
    <source>
        <dbReference type="PROSITE" id="PS50042"/>
    </source>
</evidence>
<dbReference type="PANTHER" id="PTHR24567:SF74">
    <property type="entry name" value="HTH-TYPE TRANSCRIPTIONAL REGULATOR ARCR"/>
    <property type="match status" value="1"/>
</dbReference>
<dbReference type="PANTHER" id="PTHR24567">
    <property type="entry name" value="CRP FAMILY TRANSCRIPTIONAL REGULATORY PROTEIN"/>
    <property type="match status" value="1"/>
</dbReference>
<proteinExistence type="predicted"/>
<organism evidence="2 3">
    <name type="scientific">Caenispirillum bisanense</name>
    <dbReference type="NCBI Taxonomy" id="414052"/>
    <lineage>
        <taxon>Bacteria</taxon>
        <taxon>Pseudomonadati</taxon>
        <taxon>Pseudomonadota</taxon>
        <taxon>Alphaproteobacteria</taxon>
        <taxon>Rhodospirillales</taxon>
        <taxon>Novispirillaceae</taxon>
        <taxon>Caenispirillum</taxon>
    </lineage>
</organism>
<protein>
    <submittedName>
        <fullName evidence="2">Cyclic nucleotide-binding domain-containing protein</fullName>
    </submittedName>
</protein>
<reference evidence="2 3" key="1">
    <citation type="submission" date="2017-09" db="EMBL/GenBank/DDBJ databases">
        <authorList>
            <person name="Ehlers B."/>
            <person name="Leendertz F.H."/>
        </authorList>
    </citation>
    <scope>NUCLEOTIDE SEQUENCE [LARGE SCALE GENOMIC DNA]</scope>
    <source>
        <strain evidence="2 3">USBA 140</strain>
    </source>
</reference>
<dbReference type="CDD" id="cd00038">
    <property type="entry name" value="CAP_ED"/>
    <property type="match status" value="1"/>
</dbReference>
<evidence type="ECO:0000313" key="3">
    <source>
        <dbReference type="Proteomes" id="UP000219621"/>
    </source>
</evidence>
<accession>A0A286GNZ4</accession>
<dbReference type="SUPFAM" id="SSF51206">
    <property type="entry name" value="cAMP-binding domain-like"/>
    <property type="match status" value="1"/>
</dbReference>
<evidence type="ECO:0000313" key="2">
    <source>
        <dbReference type="EMBL" id="SOD96896.1"/>
    </source>
</evidence>
<dbReference type="EMBL" id="OCNJ01000006">
    <property type="protein sequence ID" value="SOD96896.1"/>
    <property type="molecule type" value="Genomic_DNA"/>
</dbReference>
<dbReference type="Proteomes" id="UP000219621">
    <property type="component" value="Unassembled WGS sequence"/>
</dbReference>
<dbReference type="PROSITE" id="PS50042">
    <property type="entry name" value="CNMP_BINDING_3"/>
    <property type="match status" value="1"/>
</dbReference>
<sequence length="159" mass="17320">MTPTLDTEAIRRVLHDHPLFAGLSEAQRDAMAACATTRAFKPGDVLLQEGACADRFHVLLSGTVAVQIADPGRGLLTLQTLHGGDVLGWSWLIPPYRWSFAATATEPTEAVVFDAPSLRRVIAADHEIAFHLLPRFVAVMADRLHAARLQMLDLYGPPS</sequence>
<dbReference type="InterPro" id="IPR000595">
    <property type="entry name" value="cNMP-bd_dom"/>
</dbReference>
<dbReference type="Pfam" id="PF00027">
    <property type="entry name" value="cNMP_binding"/>
    <property type="match status" value="1"/>
</dbReference>
<dbReference type="InterPro" id="IPR014710">
    <property type="entry name" value="RmlC-like_jellyroll"/>
</dbReference>
<dbReference type="InterPro" id="IPR050397">
    <property type="entry name" value="Env_Response_Regulators"/>
</dbReference>
<dbReference type="GO" id="GO:0005829">
    <property type="term" value="C:cytosol"/>
    <property type="evidence" value="ECO:0007669"/>
    <property type="project" value="TreeGrafter"/>
</dbReference>
<gene>
    <name evidence="2" type="ORF">SAMN05421508_106149</name>
</gene>
<dbReference type="AlphaFoldDB" id="A0A286GNZ4"/>
<dbReference type="SMART" id="SM00100">
    <property type="entry name" value="cNMP"/>
    <property type="match status" value="1"/>
</dbReference>
<feature type="domain" description="Cyclic nucleotide-binding" evidence="1">
    <location>
        <begin position="19"/>
        <end position="139"/>
    </location>
</feature>
<dbReference type="RefSeq" id="WP_097279920.1">
    <property type="nucleotide sequence ID" value="NZ_OCNJ01000006.1"/>
</dbReference>
<keyword evidence="3" id="KW-1185">Reference proteome</keyword>
<dbReference type="InterPro" id="IPR018490">
    <property type="entry name" value="cNMP-bd_dom_sf"/>
</dbReference>
<dbReference type="OrthoDB" id="190787at2"/>
<dbReference type="Gene3D" id="2.60.120.10">
    <property type="entry name" value="Jelly Rolls"/>
    <property type="match status" value="1"/>
</dbReference>
<name>A0A286GNZ4_9PROT</name>
<dbReference type="GO" id="GO:0003700">
    <property type="term" value="F:DNA-binding transcription factor activity"/>
    <property type="evidence" value="ECO:0007669"/>
    <property type="project" value="TreeGrafter"/>
</dbReference>